<feature type="region of interest" description="Disordered" evidence="5">
    <location>
        <begin position="1"/>
        <end position="24"/>
    </location>
</feature>
<feature type="transmembrane region" description="Helical" evidence="6">
    <location>
        <begin position="180"/>
        <end position="206"/>
    </location>
</feature>
<dbReference type="InterPro" id="IPR036259">
    <property type="entry name" value="MFS_trans_sf"/>
</dbReference>
<gene>
    <name evidence="8" type="ORF">CRE_19098</name>
</gene>
<protein>
    <recommendedName>
        <fullName evidence="7">Major facilitator superfamily (MFS) profile domain-containing protein</fullName>
    </recommendedName>
</protein>
<dbReference type="OrthoDB" id="3936150at2759"/>
<feature type="transmembrane region" description="Helical" evidence="6">
    <location>
        <begin position="46"/>
        <end position="67"/>
    </location>
</feature>
<keyword evidence="3 6" id="KW-1133">Transmembrane helix</keyword>
<feature type="domain" description="Major facilitator superfamily (MFS) profile" evidence="7">
    <location>
        <begin position="50"/>
        <end position="516"/>
    </location>
</feature>
<evidence type="ECO:0000256" key="6">
    <source>
        <dbReference type="SAM" id="Phobius"/>
    </source>
</evidence>
<evidence type="ECO:0000256" key="5">
    <source>
        <dbReference type="SAM" id="MobiDB-lite"/>
    </source>
</evidence>
<organism evidence="9">
    <name type="scientific">Caenorhabditis remanei</name>
    <name type="common">Caenorhabditis vulgaris</name>
    <dbReference type="NCBI Taxonomy" id="31234"/>
    <lineage>
        <taxon>Eukaryota</taxon>
        <taxon>Metazoa</taxon>
        <taxon>Ecdysozoa</taxon>
        <taxon>Nematoda</taxon>
        <taxon>Chromadorea</taxon>
        <taxon>Rhabditida</taxon>
        <taxon>Rhabditina</taxon>
        <taxon>Rhabditomorpha</taxon>
        <taxon>Rhabditoidea</taxon>
        <taxon>Rhabditidae</taxon>
        <taxon>Peloderinae</taxon>
        <taxon>Caenorhabditis</taxon>
    </lineage>
</organism>
<dbReference type="GO" id="GO:0022857">
    <property type="term" value="F:transmembrane transporter activity"/>
    <property type="evidence" value="ECO:0007669"/>
    <property type="project" value="InterPro"/>
</dbReference>
<dbReference type="GO" id="GO:0016020">
    <property type="term" value="C:membrane"/>
    <property type="evidence" value="ECO:0007669"/>
    <property type="project" value="UniProtKB-SubCell"/>
</dbReference>
<feature type="transmembrane region" description="Helical" evidence="6">
    <location>
        <begin position="395"/>
        <end position="417"/>
    </location>
</feature>
<keyword evidence="2 6" id="KW-0812">Transmembrane</keyword>
<dbReference type="AlphaFoldDB" id="E3MJB4"/>
<feature type="transmembrane region" description="Helical" evidence="6">
    <location>
        <begin position="491"/>
        <end position="512"/>
    </location>
</feature>
<evidence type="ECO:0000256" key="3">
    <source>
        <dbReference type="ARBA" id="ARBA00022989"/>
    </source>
</evidence>
<sequence length="526" mass="60006">MKEEESIRLEVNSVSSEDVSKESRKNREVFSLSEPRKTMKDDFGLYEIRLLILTQLGYIPIAAAMLISTFSEPSKAWCNQTQISEAFWVQNPMAEFYSLTVEHGKACREDSITTYLSSLLMWGALIGSFFFGFLSDKMGRKPVFLSEYFYEKLWKSSQFFIACLLMVSLGHFVLIFTSKLYWCVICGVLFLMGVFCGGYMVTNFVILTEAFELAKSRLLVVSFNGWSLSMTATAIIARTTQYWFGYHVISAIIGIFLTILLYLTCFESCRWLSANGRHLEAKRIAAEITLKNGKRDIDQDDIILMEWYEILGFSVPTHTEEKKTWKTLYKNSKLRKLTGVMCYSFLASSIVSFGYYFSLDVLPGNRYSNMAMMGVMKFVLGFVPFVLNRFVTKRIIAILSVGTCFLAAVLMLPIQYFEISWLHWAYTVFTLIVSGGIDPTWKINHLYSAELFPTSVRSMARGVCNAGGRFGSVMAPLVGNFIVYFRIYDQVIPSVVFAFLLLIQLIVIVIFLPDDKDKDANEMNDE</sequence>
<evidence type="ECO:0000256" key="2">
    <source>
        <dbReference type="ARBA" id="ARBA00022692"/>
    </source>
</evidence>
<dbReference type="InterPro" id="IPR020846">
    <property type="entry name" value="MFS_dom"/>
</dbReference>
<dbReference type="PANTHER" id="PTHR24064">
    <property type="entry name" value="SOLUTE CARRIER FAMILY 22 MEMBER"/>
    <property type="match status" value="1"/>
</dbReference>
<dbReference type="Gene3D" id="1.20.1250.20">
    <property type="entry name" value="MFS general substrate transporter like domains"/>
    <property type="match status" value="1"/>
</dbReference>
<proteinExistence type="predicted"/>
<dbReference type="STRING" id="31234.E3MJB4"/>
<dbReference type="eggNOG" id="KOG0255">
    <property type="taxonomic scope" value="Eukaryota"/>
</dbReference>
<dbReference type="EMBL" id="DS268450">
    <property type="protein sequence ID" value="EFP03630.1"/>
    <property type="molecule type" value="Genomic_DNA"/>
</dbReference>
<feature type="transmembrane region" description="Helical" evidence="6">
    <location>
        <begin position="156"/>
        <end position="174"/>
    </location>
</feature>
<dbReference type="Proteomes" id="UP000008281">
    <property type="component" value="Unassembled WGS sequence"/>
</dbReference>
<keyword evidence="9" id="KW-1185">Reference proteome</keyword>
<feature type="transmembrane region" description="Helical" evidence="6">
    <location>
        <begin position="423"/>
        <end position="441"/>
    </location>
</feature>
<evidence type="ECO:0000313" key="8">
    <source>
        <dbReference type="EMBL" id="EFP03630.1"/>
    </source>
</evidence>
<feature type="transmembrane region" description="Helical" evidence="6">
    <location>
        <begin position="243"/>
        <end position="263"/>
    </location>
</feature>
<feature type="transmembrane region" description="Helical" evidence="6">
    <location>
        <begin position="340"/>
        <end position="358"/>
    </location>
</feature>
<dbReference type="InParanoid" id="E3MJB4"/>
<dbReference type="InterPro" id="IPR005828">
    <property type="entry name" value="MFS_sugar_transport-like"/>
</dbReference>
<feature type="transmembrane region" description="Helical" evidence="6">
    <location>
        <begin position="462"/>
        <end position="485"/>
    </location>
</feature>
<accession>E3MJB4</accession>
<keyword evidence="4 6" id="KW-0472">Membrane</keyword>
<evidence type="ECO:0000313" key="9">
    <source>
        <dbReference type="Proteomes" id="UP000008281"/>
    </source>
</evidence>
<feature type="transmembrane region" description="Helical" evidence="6">
    <location>
        <begin position="370"/>
        <end position="388"/>
    </location>
</feature>
<name>E3MJB4_CAERE</name>
<reference evidence="8" key="1">
    <citation type="submission" date="2007-07" db="EMBL/GenBank/DDBJ databases">
        <title>PCAP assembly of the Caenorhabditis remanei genome.</title>
        <authorList>
            <consortium name="The Caenorhabditis remanei Sequencing Consortium"/>
            <person name="Wilson R.K."/>
        </authorList>
    </citation>
    <scope>NUCLEOTIDE SEQUENCE [LARGE SCALE GENOMIC DNA]</scope>
    <source>
        <strain evidence="8">PB4641</strain>
    </source>
</reference>
<feature type="transmembrane region" description="Helical" evidence="6">
    <location>
        <begin position="115"/>
        <end position="135"/>
    </location>
</feature>
<dbReference type="OMA" id="SSLLMWG"/>
<dbReference type="PROSITE" id="PS50850">
    <property type="entry name" value="MFS"/>
    <property type="match status" value="1"/>
</dbReference>
<comment type="subcellular location">
    <subcellularLocation>
        <location evidence="1">Membrane</location>
        <topology evidence="1">Multi-pass membrane protein</topology>
    </subcellularLocation>
</comment>
<dbReference type="HOGENOM" id="CLU_537742_0_0_1"/>
<feature type="transmembrane region" description="Helical" evidence="6">
    <location>
        <begin position="218"/>
        <end position="237"/>
    </location>
</feature>
<evidence type="ECO:0000256" key="4">
    <source>
        <dbReference type="ARBA" id="ARBA00023136"/>
    </source>
</evidence>
<evidence type="ECO:0000256" key="1">
    <source>
        <dbReference type="ARBA" id="ARBA00004141"/>
    </source>
</evidence>
<dbReference type="SUPFAM" id="SSF103473">
    <property type="entry name" value="MFS general substrate transporter"/>
    <property type="match status" value="1"/>
</dbReference>
<evidence type="ECO:0000259" key="7">
    <source>
        <dbReference type="PROSITE" id="PS50850"/>
    </source>
</evidence>
<dbReference type="Pfam" id="PF00083">
    <property type="entry name" value="Sugar_tr"/>
    <property type="match status" value="1"/>
</dbReference>